<dbReference type="InterPro" id="IPR015374">
    <property type="entry name" value="ChAPs"/>
</dbReference>
<evidence type="ECO:0000313" key="2">
    <source>
        <dbReference type="EMBL" id="KAJ3432705.1"/>
    </source>
</evidence>
<feature type="region of interest" description="Disordered" evidence="1">
    <location>
        <begin position="635"/>
        <end position="787"/>
    </location>
</feature>
<feature type="compositionally biased region" description="Basic and acidic residues" evidence="1">
    <location>
        <begin position="764"/>
        <end position="787"/>
    </location>
</feature>
<dbReference type="Proteomes" id="UP001146793">
    <property type="component" value="Unassembled WGS sequence"/>
</dbReference>
<accession>A0AAV7YWA9</accession>
<dbReference type="GO" id="GO:0006893">
    <property type="term" value="P:Golgi to plasma membrane transport"/>
    <property type="evidence" value="ECO:0007669"/>
    <property type="project" value="TreeGrafter"/>
</dbReference>
<dbReference type="PANTHER" id="PTHR31975:SF1">
    <property type="entry name" value="BUD SITE SELECTION PROTEIN 7-RELATED"/>
    <property type="match status" value="1"/>
</dbReference>
<feature type="compositionally biased region" description="Basic and acidic residues" evidence="1">
    <location>
        <begin position="635"/>
        <end position="693"/>
    </location>
</feature>
<dbReference type="SUPFAM" id="SSF48452">
    <property type="entry name" value="TPR-like"/>
    <property type="match status" value="1"/>
</dbReference>
<dbReference type="GO" id="GO:0034044">
    <property type="term" value="C:exomer complex"/>
    <property type="evidence" value="ECO:0007669"/>
    <property type="project" value="UniProtKB-ARBA"/>
</dbReference>
<dbReference type="InterPro" id="IPR011990">
    <property type="entry name" value="TPR-like_helical_dom_sf"/>
</dbReference>
<dbReference type="PANTHER" id="PTHR31975">
    <property type="entry name" value="BUD SITE SELECTION PROTEIN 7-RELATED"/>
    <property type="match status" value="1"/>
</dbReference>
<feature type="region of interest" description="Disordered" evidence="1">
    <location>
        <begin position="199"/>
        <end position="241"/>
    </location>
</feature>
<reference evidence="2" key="1">
    <citation type="submission" date="2022-08" db="EMBL/GenBank/DDBJ databases">
        <title>Novel sulphate-reducing endosymbionts in the free-living metamonad Anaeramoeba.</title>
        <authorList>
            <person name="Jerlstrom-Hultqvist J."/>
            <person name="Cepicka I."/>
            <person name="Gallot-Lavallee L."/>
            <person name="Salas-Leiva D."/>
            <person name="Curtis B.A."/>
            <person name="Zahonova K."/>
            <person name="Pipaliya S."/>
            <person name="Dacks J."/>
            <person name="Roger A.J."/>
        </authorList>
    </citation>
    <scope>NUCLEOTIDE SEQUENCE</scope>
    <source>
        <strain evidence="2">Busselton2</strain>
    </source>
</reference>
<dbReference type="Gene3D" id="1.25.40.10">
    <property type="entry name" value="Tetratricopeptide repeat domain"/>
    <property type="match status" value="2"/>
</dbReference>
<feature type="compositionally biased region" description="Basic and acidic residues" evidence="1">
    <location>
        <begin position="205"/>
        <end position="241"/>
    </location>
</feature>
<feature type="compositionally biased region" description="Polar residues" evidence="1">
    <location>
        <begin position="716"/>
        <end position="743"/>
    </location>
</feature>
<feature type="compositionally biased region" description="Basic and acidic residues" evidence="1">
    <location>
        <begin position="881"/>
        <end position="891"/>
    </location>
</feature>
<feature type="compositionally biased region" description="Basic and acidic residues" evidence="1">
    <location>
        <begin position="901"/>
        <end position="972"/>
    </location>
</feature>
<gene>
    <name evidence="2" type="ORF">M0812_21648</name>
</gene>
<organism evidence="2 3">
    <name type="scientific">Anaeramoeba flamelloides</name>
    <dbReference type="NCBI Taxonomy" id="1746091"/>
    <lineage>
        <taxon>Eukaryota</taxon>
        <taxon>Metamonada</taxon>
        <taxon>Anaeramoebidae</taxon>
        <taxon>Anaeramoeba</taxon>
    </lineage>
</organism>
<evidence type="ECO:0000256" key="1">
    <source>
        <dbReference type="SAM" id="MobiDB-lite"/>
    </source>
</evidence>
<comment type="caution">
    <text evidence="2">The sequence shown here is derived from an EMBL/GenBank/DDBJ whole genome shotgun (WGS) entry which is preliminary data.</text>
</comment>
<protein>
    <submittedName>
        <fullName evidence="2">Bud site selection protein 7-related</fullName>
    </submittedName>
</protein>
<name>A0AAV7YWA9_9EUKA</name>
<feature type="compositionally biased region" description="Basic and acidic residues" evidence="1">
    <location>
        <begin position="700"/>
        <end position="715"/>
    </location>
</feature>
<dbReference type="AlphaFoldDB" id="A0AAV7YWA9"/>
<evidence type="ECO:0000313" key="3">
    <source>
        <dbReference type="Proteomes" id="UP001146793"/>
    </source>
</evidence>
<dbReference type="Pfam" id="PF09295">
    <property type="entry name" value="ChAPs"/>
    <property type="match status" value="1"/>
</dbReference>
<dbReference type="EMBL" id="JANTQA010000047">
    <property type="protein sequence ID" value="KAJ3432705.1"/>
    <property type="molecule type" value="Genomic_DNA"/>
</dbReference>
<feature type="region of interest" description="Disordered" evidence="1">
    <location>
        <begin position="873"/>
        <end position="972"/>
    </location>
</feature>
<proteinExistence type="predicted"/>
<sequence length="1164" mass="137064">MKTISDLYECAENKLGESLIARCKQLKESSSTYEIPDLIHLAKQDSSKDIIEPIGFYHHCVGIDFSKGTPSIAAYFGKLLSNQQKKSRISFNRAKWAIVAGTYCTYDPISKIDLRVSFSLPGTFNLRWIKLKKGLQKEEEIQPKNKDLLWKYLSLASFIRSWCLKPDFIKYPSLVVNYELDPFNYQNLHNIIKFEKKNKKKVKEKSKQKNKENENENEKEKEKKEEKPKKGNNKKNDKEEKQKQKLKALELIYQSQSQKLNECFKIARNQLIKGVGKELSHKNPKLLPTNSNNLLTYALQSFFNRNCLYQKGENFFLQFLQYDWEYSSLISKCMRKNGKIKQALKLLLESNSRIPESIPILKEIVKCYNLLEDNIESFSYARKIHHLIPFSPKSWKILANEFLNQKKYNQAFEILNLIPRDNNDNPFKSNFHLNQNYSSKVISLLDFYNLTFLEKNIFNKNFPKPIEITQPIKTNWTYDWKKIVLKMKRVSNISYTLSKLKSEPIKGNQKEIAFKAIIEMFSILGWSMLSSEKRKFFNEKKELKKKELVLNQFRINDLKLTDQMWDEWLNYQDHCHDDLENFYTKNIFINENKHYFDVNYENIGKSYKEELRKTGVLPFSKDIELNQINLKGDEIKNGKEKGKGKERVSGEEEEKKIEKENEKEKEKEKENENEKESQNKKEMEEKKEIKNENNNDNENENEKENKTEEKFDQVNEKNTSQLTKQTSQAQEDLSGMNEWSGSSPFELIDNDQKINRSTNGNESENNKQEQNEVNKTKNNDEKIEKIETKKKVQKEITFAKESSFADFSNFKAKSEFSSLQEAEIPQEKETIEKENWKIGKEKGSNQKCKITKHNLSNNLILKQINKSNEISDFGYFGASESEGKSESDLNNKKNKSSSINDLKEIKNERKKEKENTKEQESEEEKERKKGKGKEKGKEKGKGKGKGKGKEKGKEKEKEKKNEKNKKVQREKINLKFAKSSNEKNFIYNTYPKAWLKKVFKNFKKKFKVYNKISIKNNPNRWEENNLKKTPRNEWEMIGDLCKKLNKLKEAKQAYSNAILEPKNKDLLHYCITFKLLRLLDESGGIVKALQVCNSLIGYESCEQKSQELSLLFKHQIWSSIFKLIHKHGWSNLNKHIQLHKNNFHQSLKDFILIAKYLKVDGYDR</sequence>